<accession>A0A645G0K2</accession>
<name>A0A645G0K2_9ZZZZ</name>
<comment type="caution">
    <text evidence="1">The sequence shown here is derived from an EMBL/GenBank/DDBJ whole genome shotgun (WGS) entry which is preliminary data.</text>
</comment>
<dbReference type="AlphaFoldDB" id="A0A645G0K2"/>
<proteinExistence type="predicted"/>
<sequence>MLVTRSGGGRASQPVAVTLLPADARCTCRLPELGPGGQRSTGRYPGWQIARGMSLRLPGVVARLVEEAT</sequence>
<evidence type="ECO:0000313" key="1">
    <source>
        <dbReference type="EMBL" id="MPN19430.1"/>
    </source>
</evidence>
<dbReference type="EMBL" id="VSSQ01066987">
    <property type="protein sequence ID" value="MPN19430.1"/>
    <property type="molecule type" value="Genomic_DNA"/>
</dbReference>
<reference evidence="1" key="1">
    <citation type="submission" date="2019-08" db="EMBL/GenBank/DDBJ databases">
        <authorList>
            <person name="Kucharzyk K."/>
            <person name="Murdoch R.W."/>
            <person name="Higgins S."/>
            <person name="Loffler F."/>
        </authorList>
    </citation>
    <scope>NUCLEOTIDE SEQUENCE</scope>
</reference>
<organism evidence="1">
    <name type="scientific">bioreactor metagenome</name>
    <dbReference type="NCBI Taxonomy" id="1076179"/>
    <lineage>
        <taxon>unclassified sequences</taxon>
        <taxon>metagenomes</taxon>
        <taxon>ecological metagenomes</taxon>
    </lineage>
</organism>
<gene>
    <name evidence="1" type="ORF">SDC9_166799</name>
</gene>
<protein>
    <submittedName>
        <fullName evidence="1">Uncharacterized protein</fullName>
    </submittedName>
</protein>